<dbReference type="Gene3D" id="3.10.580.10">
    <property type="entry name" value="CBS-domain"/>
    <property type="match status" value="1"/>
</dbReference>
<dbReference type="GO" id="GO:0005975">
    <property type="term" value="P:carbohydrate metabolic process"/>
    <property type="evidence" value="ECO:0007669"/>
    <property type="project" value="InterPro"/>
</dbReference>
<dbReference type="PIRSF" id="PIRSF004692">
    <property type="entry name" value="KdsD_KpsF"/>
    <property type="match status" value="1"/>
</dbReference>
<dbReference type="InterPro" id="IPR000644">
    <property type="entry name" value="CBS_dom"/>
</dbReference>
<dbReference type="FunFam" id="3.40.50.10490:FF:000011">
    <property type="entry name" value="Arabinose 5-phosphate isomerase"/>
    <property type="match status" value="1"/>
</dbReference>
<feature type="site" description="Catalytically relevant" evidence="6">
    <location>
        <position position="79"/>
    </location>
</feature>
<dbReference type="Proteomes" id="UP000664073">
    <property type="component" value="Unassembled WGS sequence"/>
</dbReference>
<comment type="similarity">
    <text evidence="1 4">Belongs to the SIS family. GutQ/KpsF subfamily.</text>
</comment>
<evidence type="ECO:0000259" key="10">
    <source>
        <dbReference type="PROSITE" id="PS51464"/>
    </source>
</evidence>
<keyword evidence="5" id="KW-0479">Metal-binding</keyword>
<dbReference type="Gene3D" id="3.40.50.10490">
    <property type="entry name" value="Glucose-6-phosphate isomerase like protein, domain 1"/>
    <property type="match status" value="1"/>
</dbReference>
<dbReference type="GO" id="GO:0097367">
    <property type="term" value="F:carbohydrate derivative binding"/>
    <property type="evidence" value="ECO:0007669"/>
    <property type="project" value="InterPro"/>
</dbReference>
<dbReference type="CDD" id="cd04604">
    <property type="entry name" value="CBS_pair_SIS_assoc"/>
    <property type="match status" value="1"/>
</dbReference>
<dbReference type="Pfam" id="PF01380">
    <property type="entry name" value="SIS"/>
    <property type="match status" value="1"/>
</dbReference>
<dbReference type="Pfam" id="PF00571">
    <property type="entry name" value="CBS"/>
    <property type="match status" value="2"/>
</dbReference>
<dbReference type="CDD" id="cd05014">
    <property type="entry name" value="SIS_Kpsf"/>
    <property type="match status" value="1"/>
</dbReference>
<dbReference type="InterPro" id="IPR004800">
    <property type="entry name" value="KdsD/KpsF-type"/>
</dbReference>
<feature type="domain" description="CBS" evidence="9">
    <location>
        <begin position="294"/>
        <end position="348"/>
    </location>
</feature>
<sequence>MNTPAFSSASPRDTGIGPPAPCPQGPGADAAHVVRTEQAGLDALARAFETPHTLGNAFAQALDILLALPGRVVVTGIGKSGHIARKIQATLASTGTPSLYVHPAEASHGDLGMIQRGDAILAFSNSGETTELGDIAAHARQTGLPLLAVTSRADSTLAVSATVALTLPSTPEACPMGLAPTTSTAVQLAFGDALAVALLRLRGFTATDFGTFHPGGRLGARLRTVRELMHTGAAIPLARPDTPMRDIIVEMTRKALGCVGIVGQNGTLAGLITDGDLRRALDHDLTTTLAETVMNPRPLTIEPDVVASEALRAMNERARPVTSLFVLDAQRRPVGVVHIHDLIRAGVG</sequence>
<gene>
    <name evidence="11" type="ORF">J2D77_00830</name>
</gene>
<dbReference type="RefSeq" id="WP_207844176.1">
    <property type="nucleotide sequence ID" value="NZ_JAFVMH010000001.1"/>
</dbReference>
<dbReference type="NCBIfam" id="TIGR00393">
    <property type="entry name" value="kpsF"/>
    <property type="match status" value="1"/>
</dbReference>
<dbReference type="PROSITE" id="PS51464">
    <property type="entry name" value="SIS"/>
    <property type="match status" value="1"/>
</dbReference>
<dbReference type="SMART" id="SM00116">
    <property type="entry name" value="CBS"/>
    <property type="match status" value="2"/>
</dbReference>
<evidence type="ECO:0000313" key="11">
    <source>
        <dbReference type="EMBL" id="MBO1323700.1"/>
    </source>
</evidence>
<evidence type="ECO:0000256" key="8">
    <source>
        <dbReference type="SAM" id="MobiDB-lite"/>
    </source>
</evidence>
<dbReference type="GO" id="GO:0046872">
    <property type="term" value="F:metal ion binding"/>
    <property type="evidence" value="ECO:0007669"/>
    <property type="project" value="UniProtKB-KW"/>
</dbReference>
<dbReference type="PANTHER" id="PTHR42745">
    <property type="match status" value="1"/>
</dbReference>
<evidence type="ECO:0000256" key="3">
    <source>
        <dbReference type="ARBA" id="ARBA00023122"/>
    </source>
</evidence>
<evidence type="ECO:0000256" key="7">
    <source>
        <dbReference type="PROSITE-ProRule" id="PRU00703"/>
    </source>
</evidence>
<evidence type="ECO:0000256" key="6">
    <source>
        <dbReference type="PIRSR" id="PIRSR004692-3"/>
    </source>
</evidence>
<evidence type="ECO:0000256" key="1">
    <source>
        <dbReference type="ARBA" id="ARBA00008165"/>
    </source>
</evidence>
<feature type="domain" description="CBS" evidence="9">
    <location>
        <begin position="229"/>
        <end position="287"/>
    </location>
</feature>
<accession>A0A939HJ56</accession>
<feature type="site" description="Catalytically relevant" evidence="6">
    <location>
        <position position="172"/>
    </location>
</feature>
<dbReference type="AlphaFoldDB" id="A0A939HJ56"/>
<dbReference type="GO" id="GO:1901135">
    <property type="term" value="P:carbohydrate derivative metabolic process"/>
    <property type="evidence" value="ECO:0007669"/>
    <property type="project" value="InterPro"/>
</dbReference>
<keyword evidence="11" id="KW-0413">Isomerase</keyword>
<feature type="region of interest" description="Disordered" evidence="8">
    <location>
        <begin position="1"/>
        <end position="29"/>
    </location>
</feature>
<keyword evidence="12" id="KW-1185">Reference proteome</keyword>
<keyword evidence="3 7" id="KW-0129">CBS domain</keyword>
<keyword evidence="5" id="KW-0862">Zinc</keyword>
<feature type="site" description="Catalytically relevant" evidence="6">
    <location>
        <position position="131"/>
    </location>
</feature>
<dbReference type="PROSITE" id="PS51371">
    <property type="entry name" value="CBS"/>
    <property type="match status" value="2"/>
</dbReference>
<dbReference type="EMBL" id="JAFVMH010000001">
    <property type="protein sequence ID" value="MBO1323700.1"/>
    <property type="molecule type" value="Genomic_DNA"/>
</dbReference>
<evidence type="ECO:0000313" key="12">
    <source>
        <dbReference type="Proteomes" id="UP000664073"/>
    </source>
</evidence>
<dbReference type="InterPro" id="IPR046348">
    <property type="entry name" value="SIS_dom_sf"/>
</dbReference>
<dbReference type="GO" id="GO:0019146">
    <property type="term" value="F:arabinose-5-phosphate isomerase activity"/>
    <property type="evidence" value="ECO:0007669"/>
    <property type="project" value="UniProtKB-ARBA"/>
</dbReference>
<dbReference type="InterPro" id="IPR001347">
    <property type="entry name" value="SIS_dom"/>
</dbReference>
<feature type="binding site" evidence="5">
    <location>
        <position position="102"/>
    </location>
    <ligand>
        <name>Zn(2+)</name>
        <dbReference type="ChEBI" id="CHEBI:29105"/>
    </ligand>
</feature>
<proteinExistence type="inferred from homology"/>
<dbReference type="InterPro" id="IPR035474">
    <property type="entry name" value="SIS_Kpsf"/>
</dbReference>
<feature type="domain" description="SIS" evidence="10">
    <location>
        <begin position="62"/>
        <end position="204"/>
    </location>
</feature>
<evidence type="ECO:0000256" key="5">
    <source>
        <dbReference type="PIRSR" id="PIRSR004692-2"/>
    </source>
</evidence>
<evidence type="ECO:0000256" key="4">
    <source>
        <dbReference type="PIRNR" id="PIRNR004692"/>
    </source>
</evidence>
<keyword evidence="2" id="KW-0677">Repeat</keyword>
<dbReference type="InterPro" id="IPR050986">
    <property type="entry name" value="GutQ/KpsF_isomerases"/>
</dbReference>
<protein>
    <submittedName>
        <fullName evidence="11">KpsF/GutQ family sugar-phosphate isomerase</fullName>
    </submittedName>
</protein>
<reference evidence="11" key="1">
    <citation type="submission" date="2021-03" db="EMBL/GenBank/DDBJ databases">
        <title>The complete genome sequence of Acetobacter sp. TBRC 12339.</title>
        <authorList>
            <person name="Charoenyingcharoen P."/>
            <person name="Yukphan P."/>
        </authorList>
    </citation>
    <scope>NUCLEOTIDE SEQUENCE</scope>
    <source>
        <strain evidence="11">TBRC 12339</strain>
    </source>
</reference>
<feature type="compositionally biased region" description="Polar residues" evidence="8">
    <location>
        <begin position="1"/>
        <end position="11"/>
    </location>
</feature>
<evidence type="ECO:0000256" key="2">
    <source>
        <dbReference type="ARBA" id="ARBA00022737"/>
    </source>
</evidence>
<dbReference type="InterPro" id="IPR046342">
    <property type="entry name" value="CBS_dom_sf"/>
</dbReference>
<organism evidence="11 12">
    <name type="scientific">Acetobacter garciniae</name>
    <dbReference type="NCBI Taxonomy" id="2817435"/>
    <lineage>
        <taxon>Bacteria</taxon>
        <taxon>Pseudomonadati</taxon>
        <taxon>Pseudomonadota</taxon>
        <taxon>Alphaproteobacteria</taxon>
        <taxon>Acetobacterales</taxon>
        <taxon>Acetobacteraceae</taxon>
        <taxon>Acetobacter</taxon>
    </lineage>
</organism>
<evidence type="ECO:0000259" key="9">
    <source>
        <dbReference type="PROSITE" id="PS51371"/>
    </source>
</evidence>
<feature type="site" description="Catalytically relevant" evidence="6">
    <location>
        <position position="213"/>
    </location>
</feature>
<dbReference type="PANTHER" id="PTHR42745:SF1">
    <property type="entry name" value="ARABINOSE 5-PHOSPHATE ISOMERASE KDSD"/>
    <property type="match status" value="1"/>
</dbReference>
<comment type="caution">
    <text evidence="11">The sequence shown here is derived from an EMBL/GenBank/DDBJ whole genome shotgun (WGS) entry which is preliminary data.</text>
</comment>
<name>A0A939HJ56_9PROT</name>
<dbReference type="SUPFAM" id="SSF53697">
    <property type="entry name" value="SIS domain"/>
    <property type="match status" value="1"/>
</dbReference>